<evidence type="ECO:0000256" key="3">
    <source>
        <dbReference type="ARBA" id="ARBA00010712"/>
    </source>
</evidence>
<evidence type="ECO:0000256" key="2">
    <source>
        <dbReference type="ARBA" id="ARBA00004978"/>
    </source>
</evidence>
<evidence type="ECO:0000313" key="13">
    <source>
        <dbReference type="Proteomes" id="UP000037397"/>
    </source>
</evidence>
<dbReference type="Gene3D" id="3.40.630.30">
    <property type="match status" value="1"/>
</dbReference>
<evidence type="ECO:0000256" key="5">
    <source>
        <dbReference type="ARBA" id="ARBA00017935"/>
    </source>
</evidence>
<keyword evidence="7 9" id="KW-0012">Acyltransferase</keyword>
<dbReference type="InterPro" id="IPR016181">
    <property type="entry name" value="Acyl_CoA_acyltransferase"/>
</dbReference>
<dbReference type="EMBL" id="LAIR01000002">
    <property type="protein sequence ID" value="KNX39174.1"/>
    <property type="molecule type" value="Genomic_DNA"/>
</dbReference>
<evidence type="ECO:0000313" key="12">
    <source>
        <dbReference type="EMBL" id="KNX39174.1"/>
    </source>
</evidence>
<dbReference type="AlphaFoldDB" id="A0A0L6CN49"/>
<dbReference type="PATRIC" id="fig|1631356.3.peg.700"/>
<dbReference type="OrthoDB" id="2436196at2"/>
<evidence type="ECO:0000256" key="8">
    <source>
        <dbReference type="ARBA" id="ARBA00048924"/>
    </source>
</evidence>
<evidence type="ECO:0000256" key="4">
    <source>
        <dbReference type="ARBA" id="ARBA00012355"/>
    </source>
</evidence>
<accession>A0A0L6CN49</accession>
<protein>
    <recommendedName>
        <fullName evidence="5 9">L-2,4-diaminobutyric acid acetyltransferase</fullName>
        <shortName evidence="9">DABA acetyltransferase</shortName>
        <ecNumber evidence="4 9">2.3.1.178</ecNumber>
    </recommendedName>
</protein>
<comment type="function">
    <text evidence="1 9">Catalyzes the acetylation of L-2,4-diaminobutyrate (DABA) to gamma-N-acetyl-alpha,gamma-diaminobutyric acid (ADABA) with acetyl coenzyme A.</text>
</comment>
<keyword evidence="13" id="KW-1185">Reference proteome</keyword>
<dbReference type="UniPathway" id="UPA00067">
    <property type="reaction ID" value="UER00122"/>
</dbReference>
<comment type="catalytic activity">
    <reaction evidence="8 9">
        <text>L-2,4-diaminobutanoate + acetyl-CoA = (2S)-4-acetamido-2-aminobutanoate + CoA + H(+)</text>
        <dbReference type="Rhea" id="RHEA:16901"/>
        <dbReference type="ChEBI" id="CHEBI:15378"/>
        <dbReference type="ChEBI" id="CHEBI:57287"/>
        <dbReference type="ChEBI" id="CHEBI:57288"/>
        <dbReference type="ChEBI" id="CHEBI:58761"/>
        <dbReference type="ChEBI" id="CHEBI:58929"/>
        <dbReference type="EC" id="2.3.1.178"/>
    </reaction>
</comment>
<evidence type="ECO:0000259" key="11">
    <source>
        <dbReference type="PROSITE" id="PS51186"/>
    </source>
</evidence>
<proteinExistence type="inferred from homology"/>
<dbReference type="InterPro" id="IPR012772">
    <property type="entry name" value="Ectoine_EctA"/>
</dbReference>
<reference evidence="13" key="1">
    <citation type="submission" date="2015-03" db="EMBL/GenBank/DDBJ databases">
        <title>Luteipulveratus halotolerans sp. nov., a novel actinobacterium (Dermacoccaceae) from Sarawak, Malaysia.</title>
        <authorList>
            <person name="Juboi H."/>
            <person name="Basik A."/>
            <person name="Shamsul S.S."/>
            <person name="Arnold P."/>
            <person name="Schmitt E.K."/>
            <person name="Sanglier J.-J."/>
            <person name="Yeo T."/>
        </authorList>
    </citation>
    <scope>NUCLEOTIDE SEQUENCE [LARGE SCALE GENOMIC DNA]</scope>
    <source>
        <strain evidence="13">C296001</strain>
    </source>
</reference>
<dbReference type="STRING" id="1631356.VV01_03840"/>
<evidence type="ECO:0000256" key="9">
    <source>
        <dbReference type="RuleBase" id="RU365045"/>
    </source>
</evidence>
<feature type="region of interest" description="Disordered" evidence="10">
    <location>
        <begin position="1"/>
        <end position="20"/>
    </location>
</feature>
<dbReference type="GO" id="GO:0033816">
    <property type="term" value="F:diaminobutyrate acetyltransferase activity"/>
    <property type="evidence" value="ECO:0007669"/>
    <property type="project" value="UniProtKB-EC"/>
</dbReference>
<dbReference type="EC" id="2.3.1.178" evidence="4 9"/>
<dbReference type="NCBIfam" id="TIGR02406">
    <property type="entry name" value="ectoine_EctA"/>
    <property type="match status" value="1"/>
</dbReference>
<name>A0A0L6CN49_9MICO</name>
<comment type="pathway">
    <text evidence="2 9">Amine and polyamine biosynthesis; ectoine biosynthesis; L-ectoine from L-aspartate 4-semialdehyde: step 2/3.</text>
</comment>
<comment type="caution">
    <text evidence="12">The sequence shown here is derived from an EMBL/GenBank/DDBJ whole genome shotgun (WGS) entry which is preliminary data.</text>
</comment>
<dbReference type="GO" id="GO:0019491">
    <property type="term" value="P:ectoine biosynthetic process"/>
    <property type="evidence" value="ECO:0007669"/>
    <property type="project" value="UniProtKB-UniPathway"/>
</dbReference>
<gene>
    <name evidence="9" type="primary">ectA</name>
    <name evidence="12" type="ORF">VV01_03840</name>
</gene>
<dbReference type="InterPro" id="IPR000182">
    <property type="entry name" value="GNAT_dom"/>
</dbReference>
<dbReference type="Proteomes" id="UP000037397">
    <property type="component" value="Unassembled WGS sequence"/>
</dbReference>
<evidence type="ECO:0000256" key="1">
    <source>
        <dbReference type="ARBA" id="ARBA00003741"/>
    </source>
</evidence>
<organism evidence="12 13">
    <name type="scientific">Luteipulveratus halotolerans</name>
    <dbReference type="NCBI Taxonomy" id="1631356"/>
    <lineage>
        <taxon>Bacteria</taxon>
        <taxon>Bacillati</taxon>
        <taxon>Actinomycetota</taxon>
        <taxon>Actinomycetes</taxon>
        <taxon>Micrococcales</taxon>
        <taxon>Dermacoccaceae</taxon>
        <taxon>Luteipulveratus</taxon>
    </lineage>
</organism>
<dbReference type="PROSITE" id="PS51186">
    <property type="entry name" value="GNAT"/>
    <property type="match status" value="1"/>
</dbReference>
<evidence type="ECO:0000256" key="6">
    <source>
        <dbReference type="ARBA" id="ARBA00022679"/>
    </source>
</evidence>
<dbReference type="Pfam" id="PF00583">
    <property type="entry name" value="Acetyltransf_1"/>
    <property type="match status" value="1"/>
</dbReference>
<dbReference type="SUPFAM" id="SSF55729">
    <property type="entry name" value="Acyl-CoA N-acyltransferases (Nat)"/>
    <property type="match status" value="1"/>
</dbReference>
<keyword evidence="6 9" id="KW-0808">Transferase</keyword>
<dbReference type="CDD" id="cd04301">
    <property type="entry name" value="NAT_SF"/>
    <property type="match status" value="1"/>
</dbReference>
<comment type="similarity">
    <text evidence="3 9">Belongs to the acetyltransferase family. EctA subfamily.</text>
</comment>
<evidence type="ECO:0000256" key="7">
    <source>
        <dbReference type="ARBA" id="ARBA00023315"/>
    </source>
</evidence>
<evidence type="ECO:0000256" key="10">
    <source>
        <dbReference type="SAM" id="MobiDB-lite"/>
    </source>
</evidence>
<sequence>MLTPIAPSTPSTTTAFRPPTVADGGELWRIATDSKTLDVNTSYAYLLWARDYARTSILAEVDGSPAGFVTGYVRPDAPHTLMIWQVAVDDAYRGQRIALRMLQALTDQVGDVTTMETTITDDNAASIGLFTRFAQERGASISRHDLFESAHFPDDHDAERLYRIGPLR</sequence>
<feature type="domain" description="N-acetyltransferase" evidence="11">
    <location>
        <begin position="14"/>
        <end position="159"/>
    </location>
</feature>